<reference evidence="3" key="2">
    <citation type="submission" date="2025-08" db="UniProtKB">
        <authorList>
            <consortium name="EnsemblFungi"/>
        </authorList>
    </citation>
    <scope>IDENTIFICATION</scope>
    <source>
        <strain evidence="3">4287 / CBS 123668 / FGSC 9935 / NRRL 34936</strain>
    </source>
</reference>
<keyword evidence="1" id="KW-0472">Membrane</keyword>
<evidence type="ECO:0000259" key="2">
    <source>
        <dbReference type="Pfam" id="PF20684"/>
    </source>
</evidence>
<keyword evidence="1" id="KW-1133">Transmembrane helix</keyword>
<protein>
    <recommendedName>
        <fullName evidence="2">Rhodopsin domain-containing protein</fullName>
    </recommendedName>
</protein>
<dbReference type="Proteomes" id="UP000002489">
    <property type="component" value="Unassembled WGS sequence"/>
</dbReference>
<feature type="transmembrane region" description="Helical" evidence="1">
    <location>
        <begin position="26"/>
        <end position="45"/>
    </location>
</feature>
<dbReference type="EnsemblFungi" id="FOXG_04366T0">
    <property type="protein sequence ID" value="FOXG_04366P0"/>
    <property type="gene ID" value="FOXG_04366"/>
</dbReference>
<evidence type="ECO:0000256" key="1">
    <source>
        <dbReference type="SAM" id="Phobius"/>
    </source>
</evidence>
<evidence type="ECO:0000313" key="3">
    <source>
        <dbReference type="EnsemblFungi" id="FOXG_04366P0"/>
    </source>
</evidence>
<accession>A0A0D2XK93</accession>
<dbReference type="AlphaFoldDB" id="A0A0D2XK93"/>
<sequence length="64" mass="7182">MVSFYDLGYIVCGDWFLDCDYVYNNLSVQTYAMVLAVPIPVVIPLQISRRQKIGLICFFGVGGV</sequence>
<proteinExistence type="predicted"/>
<keyword evidence="1" id="KW-0812">Transmembrane</keyword>
<dbReference type="Pfam" id="PF20684">
    <property type="entry name" value="Fung_rhodopsin"/>
    <property type="match status" value="1"/>
</dbReference>
<organism evidence="3 4">
    <name type="scientific">Fusarium oxysporum (strain Fo5176)</name>
    <name type="common">Fusarium vascular wilt</name>
    <dbReference type="NCBI Taxonomy" id="660025"/>
    <lineage>
        <taxon>Eukaryota</taxon>
        <taxon>Fungi</taxon>
        <taxon>Dikarya</taxon>
        <taxon>Ascomycota</taxon>
        <taxon>Pezizomycotina</taxon>
        <taxon>Sordariomycetes</taxon>
        <taxon>Hypocreomycetidae</taxon>
        <taxon>Hypocreales</taxon>
        <taxon>Nectriaceae</taxon>
        <taxon>Fusarium</taxon>
        <taxon>Fusarium oxysporum species complex</taxon>
    </lineage>
</organism>
<dbReference type="STRING" id="426428.A0A0D2XK93"/>
<evidence type="ECO:0000313" key="4">
    <source>
        <dbReference type="Proteomes" id="UP000002489"/>
    </source>
</evidence>
<feature type="domain" description="Rhodopsin" evidence="2">
    <location>
        <begin position="21"/>
        <end position="63"/>
    </location>
</feature>
<name>A0A0D2XK93_FUSOF</name>
<reference evidence="4" key="1">
    <citation type="journal article" date="2012" name="Mol. Plant Microbe Interact.">
        <title>A highly conserved effector in Fusarium oxysporum is required for full virulence on Arabidopsis.</title>
        <authorList>
            <person name="Thatcher L.F."/>
            <person name="Gardiner D.M."/>
            <person name="Kazan K."/>
            <person name="Manners J."/>
        </authorList>
    </citation>
    <scope>NUCLEOTIDE SEQUENCE [LARGE SCALE GENOMIC DNA]</scope>
    <source>
        <strain evidence="4">Fo5176</strain>
    </source>
</reference>
<dbReference type="InterPro" id="IPR049326">
    <property type="entry name" value="Rhodopsin_dom_fungi"/>
</dbReference>